<dbReference type="OrthoDB" id="9990834at2759"/>
<dbReference type="GO" id="GO:0006420">
    <property type="term" value="P:arginyl-tRNA aminoacylation"/>
    <property type="evidence" value="ECO:0007669"/>
    <property type="project" value="InterPro"/>
</dbReference>
<evidence type="ECO:0000313" key="3">
    <source>
        <dbReference type="Proteomes" id="UP000094527"/>
    </source>
</evidence>
<evidence type="ECO:0000259" key="1">
    <source>
        <dbReference type="SMART" id="SM00836"/>
    </source>
</evidence>
<dbReference type="AlphaFoldDB" id="A0A1D2N875"/>
<dbReference type="Proteomes" id="UP000094527">
    <property type="component" value="Unassembled WGS sequence"/>
</dbReference>
<protein>
    <submittedName>
        <fullName evidence="2">DALR anticodon-binding domain-containing protein 3</fullName>
    </submittedName>
</protein>
<dbReference type="GO" id="GO:0106217">
    <property type="term" value="P:tRNA C3-cytosine methylation"/>
    <property type="evidence" value="ECO:0007669"/>
    <property type="project" value="TreeGrafter"/>
</dbReference>
<organism evidence="2 3">
    <name type="scientific">Orchesella cincta</name>
    <name type="common">Springtail</name>
    <name type="synonym">Podura cincta</name>
    <dbReference type="NCBI Taxonomy" id="48709"/>
    <lineage>
        <taxon>Eukaryota</taxon>
        <taxon>Metazoa</taxon>
        <taxon>Ecdysozoa</taxon>
        <taxon>Arthropoda</taxon>
        <taxon>Hexapoda</taxon>
        <taxon>Collembola</taxon>
        <taxon>Entomobryomorpha</taxon>
        <taxon>Entomobryoidea</taxon>
        <taxon>Orchesellidae</taxon>
        <taxon>Orchesellinae</taxon>
        <taxon>Orchesella</taxon>
    </lineage>
</organism>
<dbReference type="InterPro" id="IPR009080">
    <property type="entry name" value="tRNAsynth_Ia_anticodon-bd"/>
</dbReference>
<evidence type="ECO:0000313" key="2">
    <source>
        <dbReference type="EMBL" id="ODN01452.1"/>
    </source>
</evidence>
<dbReference type="EMBL" id="LJIJ01000151">
    <property type="protein sequence ID" value="ODN01452.1"/>
    <property type="molecule type" value="Genomic_DNA"/>
</dbReference>
<dbReference type="PANTHER" id="PTHR16043:SF1">
    <property type="entry name" value="DALR ANTICODON-BINDING DOMAIN-CONTAINING PROTEIN 3"/>
    <property type="match status" value="1"/>
</dbReference>
<dbReference type="InterPro" id="IPR037380">
    <property type="entry name" value="DALRD3"/>
</dbReference>
<dbReference type="GO" id="GO:0005524">
    <property type="term" value="F:ATP binding"/>
    <property type="evidence" value="ECO:0007669"/>
    <property type="project" value="InterPro"/>
</dbReference>
<dbReference type="GO" id="GO:0004814">
    <property type="term" value="F:arginine-tRNA ligase activity"/>
    <property type="evidence" value="ECO:0007669"/>
    <property type="project" value="InterPro"/>
</dbReference>
<gene>
    <name evidence="2" type="ORF">Ocin01_05228</name>
</gene>
<dbReference type="Pfam" id="PF05746">
    <property type="entry name" value="DALR_1"/>
    <property type="match status" value="1"/>
</dbReference>
<sequence length="472" mass="53828">MTPEDTSECRCDPLKIIVQGLLSETLNCRHGIDDSNNFYMFYRSSVARNKVRDKKLQFRILQETFKSAQEWVDEIRSNNGKSVSDDDENFERQLENVVKNTEREGGRLISNYALLAISPDPAGNIMVTLDPYQMTQAFVSWIITGSTSGSVKSDCHQMYPYNIEFGMRSTSKNGNSTQLLEYRKVLLAQTLSVVAKMIGHTVTDGYTYITDDKISENAMLVRASPIAKATDQFRYPEIVMQLSIGNISVTRNSETQINLNKVLNERLSAIKEISESRRLATLGTSSWTTSVQNLATATLHYDILSRPIEVEIQIPVLETQRMNHDALVIMYNYSRVLSILRRFDEQVQIGDYPNLPSVTDIDFKSICTKEEEIQLLQTIMEWPRIRDIVINFTRFEINVSIVAKFLLALAKAFNGFYFEIVVLVPTNAPHNFPGMMARIYLMKTICSIFENCFDILQINHSETPLLCDAHKL</sequence>
<dbReference type="SUPFAM" id="SSF47323">
    <property type="entry name" value="Anticodon-binding domain of a subclass of class I aminoacyl-tRNA synthetases"/>
    <property type="match status" value="1"/>
</dbReference>
<dbReference type="InterPro" id="IPR008909">
    <property type="entry name" value="DALR_anticod-bd"/>
</dbReference>
<accession>A0A1D2N875</accession>
<reference evidence="2 3" key="1">
    <citation type="journal article" date="2016" name="Genome Biol. Evol.">
        <title>Gene Family Evolution Reflects Adaptation to Soil Environmental Stressors in the Genome of the Collembolan Orchesella cincta.</title>
        <authorList>
            <person name="Faddeeva-Vakhrusheva A."/>
            <person name="Derks M.F."/>
            <person name="Anvar S.Y."/>
            <person name="Agamennone V."/>
            <person name="Suring W."/>
            <person name="Smit S."/>
            <person name="van Straalen N.M."/>
            <person name="Roelofs D."/>
        </authorList>
    </citation>
    <scope>NUCLEOTIDE SEQUENCE [LARGE SCALE GENOMIC DNA]</scope>
    <source>
        <tissue evidence="2">Mixed pool</tissue>
    </source>
</reference>
<comment type="caution">
    <text evidence="2">The sequence shown here is derived from an EMBL/GenBank/DDBJ whole genome shotgun (WGS) entry which is preliminary data.</text>
</comment>
<dbReference type="GO" id="GO:0000049">
    <property type="term" value="F:tRNA binding"/>
    <property type="evidence" value="ECO:0007669"/>
    <property type="project" value="TreeGrafter"/>
</dbReference>
<keyword evidence="3" id="KW-1185">Reference proteome</keyword>
<dbReference type="Gene3D" id="1.10.730.10">
    <property type="entry name" value="Isoleucyl-tRNA Synthetase, Domain 1"/>
    <property type="match status" value="1"/>
</dbReference>
<name>A0A1D2N875_ORCCI</name>
<feature type="domain" description="DALR anticodon binding" evidence="1">
    <location>
        <begin position="329"/>
        <end position="458"/>
    </location>
</feature>
<dbReference type="PANTHER" id="PTHR16043">
    <property type="entry name" value="DALRD3 PROTEIN"/>
    <property type="match status" value="1"/>
</dbReference>
<dbReference type="STRING" id="48709.A0A1D2N875"/>
<proteinExistence type="predicted"/>
<dbReference type="SMART" id="SM00836">
    <property type="entry name" value="DALR_1"/>
    <property type="match status" value="1"/>
</dbReference>